<dbReference type="Proteomes" id="UP000019754">
    <property type="component" value="Unassembled WGS sequence"/>
</dbReference>
<reference evidence="1 2" key="1">
    <citation type="journal article" date="2013" name="Genome Announc.">
        <title>Draft genome sequence of an Actinobacterium, Brachybacterium muris strain UCD-AY4.</title>
        <authorList>
            <person name="Lo J.R."/>
            <person name="Lang J.M."/>
            <person name="Darling A.E."/>
            <person name="Eisen J.A."/>
            <person name="Coil D.A."/>
        </authorList>
    </citation>
    <scope>NUCLEOTIDE SEQUENCE [LARGE SCALE GENOMIC DNA]</scope>
    <source>
        <strain evidence="1 2">UCD-AY4</strain>
    </source>
</reference>
<dbReference type="AlphaFoldDB" id="A0A022KWZ3"/>
<comment type="caution">
    <text evidence="1">The sequence shown here is derived from an EMBL/GenBank/DDBJ whole genome shotgun (WGS) entry which is preliminary data.</text>
</comment>
<proteinExistence type="predicted"/>
<protein>
    <submittedName>
        <fullName evidence="1">2-nitropropane dioxygenase</fullName>
    </submittedName>
</protein>
<dbReference type="OrthoDB" id="3782133at2"/>
<gene>
    <name evidence="1" type="ORF">D641_0111145</name>
</gene>
<dbReference type="HOGENOM" id="CLU_976218_0_0_11"/>
<dbReference type="STRING" id="1249481.D641_0111145"/>
<keyword evidence="1" id="KW-0223">Dioxygenase</keyword>
<keyword evidence="1" id="KW-0560">Oxidoreductase</keyword>
<dbReference type="InterPro" id="IPR039498">
    <property type="entry name" value="NTP_transf_5"/>
</dbReference>
<dbReference type="GO" id="GO:0051213">
    <property type="term" value="F:dioxygenase activity"/>
    <property type="evidence" value="ECO:0007669"/>
    <property type="project" value="UniProtKB-KW"/>
</dbReference>
<accession>A0A022KWZ3</accession>
<organism evidence="1 2">
    <name type="scientific">Brachybacterium muris UCD-AY4</name>
    <dbReference type="NCBI Taxonomy" id="1249481"/>
    <lineage>
        <taxon>Bacteria</taxon>
        <taxon>Bacillati</taxon>
        <taxon>Actinomycetota</taxon>
        <taxon>Actinomycetes</taxon>
        <taxon>Micrococcales</taxon>
        <taxon>Dermabacteraceae</taxon>
        <taxon>Brachybacterium</taxon>
    </lineage>
</organism>
<sequence length="264" mass="30051">MRLLHIKGVALHPLLRERRHPSTDCDVLVHPDDVAAFTEGLSASGWDRLTRFEHGSVFRHAATYHSEVWGTVDVHRCFPGIDRDPRSAFEQAWERREHVELGGRLCAVPDLEMQRLVLLLHAARDREGRRAGDVDAAWHRASTAERERIDALADRLGATVPLALATGRPERAHGLPGERVWDALGRGADPTEVWWARLHDARGPRARARVLVSALHVNPDHLRLRLGHVPTEAELRHEWWARWRRLLNHSSRLLRRDRGGSAGR</sequence>
<evidence type="ECO:0000313" key="1">
    <source>
        <dbReference type="EMBL" id="EYT48751.1"/>
    </source>
</evidence>
<name>A0A022KWZ3_9MICO</name>
<evidence type="ECO:0000313" key="2">
    <source>
        <dbReference type="Proteomes" id="UP000019754"/>
    </source>
</evidence>
<dbReference type="EMBL" id="AORC01000013">
    <property type="protein sequence ID" value="EYT48751.1"/>
    <property type="molecule type" value="Genomic_DNA"/>
</dbReference>
<keyword evidence="2" id="KW-1185">Reference proteome</keyword>
<dbReference type="Pfam" id="PF14907">
    <property type="entry name" value="NTP_transf_5"/>
    <property type="match status" value="1"/>
</dbReference>